<accession>A0A1R3JIC4</accession>
<comment type="caution">
    <text evidence="1">The sequence shown here is derived from an EMBL/GenBank/DDBJ whole genome shotgun (WGS) entry which is preliminary data.</text>
</comment>
<dbReference type="Proteomes" id="UP000187203">
    <property type="component" value="Unassembled WGS sequence"/>
</dbReference>
<evidence type="ECO:0000313" key="1">
    <source>
        <dbReference type="EMBL" id="OMO94527.1"/>
    </source>
</evidence>
<organism evidence="1 2">
    <name type="scientific">Corchorus olitorius</name>
    <dbReference type="NCBI Taxonomy" id="93759"/>
    <lineage>
        <taxon>Eukaryota</taxon>
        <taxon>Viridiplantae</taxon>
        <taxon>Streptophyta</taxon>
        <taxon>Embryophyta</taxon>
        <taxon>Tracheophyta</taxon>
        <taxon>Spermatophyta</taxon>
        <taxon>Magnoliopsida</taxon>
        <taxon>eudicotyledons</taxon>
        <taxon>Gunneridae</taxon>
        <taxon>Pentapetalae</taxon>
        <taxon>rosids</taxon>
        <taxon>malvids</taxon>
        <taxon>Malvales</taxon>
        <taxon>Malvaceae</taxon>
        <taxon>Grewioideae</taxon>
        <taxon>Apeibeae</taxon>
        <taxon>Corchorus</taxon>
    </lineage>
</organism>
<keyword evidence="2" id="KW-1185">Reference proteome</keyword>
<evidence type="ECO:0000313" key="2">
    <source>
        <dbReference type="Proteomes" id="UP000187203"/>
    </source>
</evidence>
<reference evidence="2" key="1">
    <citation type="submission" date="2013-09" db="EMBL/GenBank/DDBJ databases">
        <title>Corchorus olitorius genome sequencing.</title>
        <authorList>
            <person name="Alam M."/>
            <person name="Haque M.S."/>
            <person name="Islam M.S."/>
            <person name="Emdad E.M."/>
            <person name="Islam M.M."/>
            <person name="Ahmed B."/>
            <person name="Halim A."/>
            <person name="Hossen Q.M.M."/>
            <person name="Hossain M.Z."/>
            <person name="Ahmed R."/>
            <person name="Khan M.M."/>
            <person name="Islam R."/>
            <person name="Rashid M.M."/>
            <person name="Khan S.A."/>
            <person name="Rahman M.S."/>
            <person name="Alam M."/>
            <person name="Yahiya A.S."/>
            <person name="Khan M.S."/>
            <person name="Azam M.S."/>
            <person name="Haque T."/>
            <person name="Lashkar M.Z.H."/>
            <person name="Akhand A.I."/>
            <person name="Morshed G."/>
            <person name="Roy S."/>
            <person name="Uddin K.S."/>
            <person name="Rabeya T."/>
            <person name="Hossain A.S."/>
            <person name="Chowdhury A."/>
            <person name="Snigdha A.R."/>
            <person name="Mortoza M.S."/>
            <person name="Matin S.A."/>
            <person name="Hoque S.M.E."/>
            <person name="Islam M.K."/>
            <person name="Roy D.K."/>
            <person name="Haider R."/>
            <person name="Moosa M.M."/>
            <person name="Elias S.M."/>
            <person name="Hasan A.M."/>
            <person name="Jahan S."/>
            <person name="Shafiuddin M."/>
            <person name="Mahmood N."/>
            <person name="Shommy N.S."/>
        </authorList>
    </citation>
    <scope>NUCLEOTIDE SEQUENCE [LARGE SCALE GENOMIC DNA]</scope>
    <source>
        <strain evidence="2">cv. O-4</strain>
    </source>
</reference>
<protein>
    <submittedName>
        <fullName evidence="1">Uncharacterized protein</fullName>
    </submittedName>
</protein>
<name>A0A1R3JIC4_9ROSI</name>
<dbReference type="AlphaFoldDB" id="A0A1R3JIC4"/>
<sequence length="266" mass="29716">MLAINPRRRAIKLTPHTHTQANQNLHFQLEPSAKDFHRVRSMESSTATPSFPSISTLSPACCRTAVAELKRNLPHRKKERAEDDEIAGYKELLTNPETKTLSRFEGLSSNSEPVDVKKEGTLRTLSLAAPNTILVKSRLLPKIRVYPLTNLKPHPLACTLTLSLSQFKVRSERPTTTLTEANFPFAALIQHATVEINEDEADCAVSEFCDEYANEPSRAVQERVDIASKVLMQLDSWQRVCFGAFSPPDLRDITTKPDIVILDPGT</sequence>
<gene>
    <name evidence="1" type="ORF">COLO4_16304</name>
</gene>
<proteinExistence type="predicted"/>
<dbReference type="EMBL" id="AWUE01016011">
    <property type="protein sequence ID" value="OMO94527.1"/>
    <property type="molecule type" value="Genomic_DNA"/>
</dbReference>